<dbReference type="InterPro" id="IPR009506">
    <property type="entry name" value="YjiS-like"/>
</dbReference>
<evidence type="ECO:0000259" key="1">
    <source>
        <dbReference type="Pfam" id="PF06568"/>
    </source>
</evidence>
<keyword evidence="3" id="KW-1185">Reference proteome</keyword>
<sequence>MFDTLVSRARASIAKRKRYNQLVNEINSLSERDLADIRASRSDMLHHAHKQIYG</sequence>
<reference evidence="2 3" key="1">
    <citation type="submission" date="2019-04" db="EMBL/GenBank/DDBJ databases">
        <title>Mesorhizobium composti sp. nov., isolated from compost.</title>
        <authorList>
            <person name="Lin S.-Y."/>
            <person name="Hameed A."/>
            <person name="Hsieh Y.-T."/>
            <person name="Young C.-C."/>
        </authorList>
    </citation>
    <scope>NUCLEOTIDE SEQUENCE [LARGE SCALE GENOMIC DNA]</scope>
    <source>
        <strain evidence="2 3">CC-YTH430</strain>
    </source>
</reference>
<gene>
    <name evidence="2" type="ORF">E6C48_12530</name>
</gene>
<evidence type="ECO:0000313" key="2">
    <source>
        <dbReference type="EMBL" id="THF57136.1"/>
    </source>
</evidence>
<comment type="caution">
    <text evidence="2">The sequence shown here is derived from an EMBL/GenBank/DDBJ whole genome shotgun (WGS) entry which is preliminary data.</text>
</comment>
<dbReference type="RefSeq" id="WP_136357660.1">
    <property type="nucleotide sequence ID" value="NZ_SSNY01000006.1"/>
</dbReference>
<dbReference type="EMBL" id="SSNY01000006">
    <property type="protein sequence ID" value="THF57136.1"/>
    <property type="molecule type" value="Genomic_DNA"/>
</dbReference>
<name>A0ABY2Q6H5_9HYPH</name>
<dbReference type="Proteomes" id="UP000306441">
    <property type="component" value="Unassembled WGS sequence"/>
</dbReference>
<feature type="domain" description="YjiS-like" evidence="1">
    <location>
        <begin position="10"/>
        <end position="37"/>
    </location>
</feature>
<accession>A0ABY2Q6H5</accession>
<proteinExistence type="predicted"/>
<organism evidence="2 3">
    <name type="scientific">Ollibium composti</name>
    <dbReference type="NCBI Taxonomy" id="2675109"/>
    <lineage>
        <taxon>Bacteria</taxon>
        <taxon>Pseudomonadati</taxon>
        <taxon>Pseudomonadota</taxon>
        <taxon>Alphaproteobacteria</taxon>
        <taxon>Hyphomicrobiales</taxon>
        <taxon>Phyllobacteriaceae</taxon>
        <taxon>Ollibium</taxon>
    </lineage>
</organism>
<dbReference type="Pfam" id="PF06568">
    <property type="entry name" value="YjiS-like"/>
    <property type="match status" value="1"/>
</dbReference>
<evidence type="ECO:0000313" key="3">
    <source>
        <dbReference type="Proteomes" id="UP000306441"/>
    </source>
</evidence>
<protein>
    <submittedName>
        <fullName evidence="2">DUF1127 domain-containing protein</fullName>
    </submittedName>
</protein>